<dbReference type="InterPro" id="IPR001509">
    <property type="entry name" value="Epimerase_deHydtase"/>
</dbReference>
<dbReference type="InterPro" id="IPR014710">
    <property type="entry name" value="RmlC-like_jellyroll"/>
</dbReference>
<feature type="domain" description="Capsular polysaccharide assembling protein CapF C-terminal" evidence="2">
    <location>
        <begin position="256"/>
        <end position="365"/>
    </location>
</feature>
<gene>
    <name evidence="3" type="ORF">DCO16_01735</name>
</gene>
<sequence length="369" mass="41495">MKILITGSKGFIGKNLRLALTEVGNYEILTFDRGDAPDLLVKLVHQSDYVVHLAGENRPIDPKCFQEGNVDLTQVLCQAIEKTGRLIPLIYSSSLQANDSKSLYAQSKRSAEAVIKALSESTKNPVLIYRLANVFGKWIRPNYNSVVGTFCYKIARGLPIQIHDENTVIQLIYIDDVIKDIIAHIKRSWSGSNIGEISPRYAITVGDLAKQLYEFKNSRDSLIIPRVGVGFIRALYSTYISYLPVEEFSYAVPKYGDERGDFVEMLKTPDAGQFSYFTALPGVTRGGHYHHSKTEKFLVISGRARFGFRHMITGEVYELFSSGDKPEIVETIPGWTHDITNIGNEKMVVMLWANEIYNRELPDTIASKV</sequence>
<name>A0A6M9PID2_9BURK</name>
<dbReference type="KEGG" id="pani:DCO16_01735"/>
<dbReference type="InterPro" id="IPR029303">
    <property type="entry name" value="CapF_C"/>
</dbReference>
<dbReference type="CDD" id="cd07007">
    <property type="entry name" value="cupin_CapF-like_C"/>
    <property type="match status" value="1"/>
</dbReference>
<accession>A0A6M9PID2</accession>
<proteinExistence type="predicted"/>
<dbReference type="SUPFAM" id="SSF51182">
    <property type="entry name" value="RmlC-like cupins"/>
    <property type="match status" value="1"/>
</dbReference>
<evidence type="ECO:0000313" key="3">
    <source>
        <dbReference type="EMBL" id="QKM61914.1"/>
    </source>
</evidence>
<dbReference type="RefSeq" id="WP_173942066.1">
    <property type="nucleotide sequence ID" value="NZ_CBCSCD010000009.1"/>
</dbReference>
<dbReference type="InterPro" id="IPR011051">
    <property type="entry name" value="RmlC_Cupin_sf"/>
</dbReference>
<evidence type="ECO:0000259" key="1">
    <source>
        <dbReference type="Pfam" id="PF01370"/>
    </source>
</evidence>
<reference evidence="3 4" key="1">
    <citation type="submission" date="2018-04" db="EMBL/GenBank/DDBJ databases">
        <title>Polynucleobacter sp. LimPoW16 genome.</title>
        <authorList>
            <person name="Hahn M.W."/>
        </authorList>
    </citation>
    <scope>NUCLEOTIDE SEQUENCE [LARGE SCALE GENOMIC DNA]</scope>
    <source>
        <strain evidence="3 4">LimPoW16</strain>
    </source>
</reference>
<organism evidence="3 4">
    <name type="scientific">Polynucleobacter antarcticus</name>
    <dbReference type="NCBI Taxonomy" id="1743162"/>
    <lineage>
        <taxon>Bacteria</taxon>
        <taxon>Pseudomonadati</taxon>
        <taxon>Pseudomonadota</taxon>
        <taxon>Betaproteobacteria</taxon>
        <taxon>Burkholderiales</taxon>
        <taxon>Burkholderiaceae</taxon>
        <taxon>Polynucleobacter</taxon>
    </lineage>
</organism>
<dbReference type="Pfam" id="PF01370">
    <property type="entry name" value="Epimerase"/>
    <property type="match status" value="1"/>
</dbReference>
<evidence type="ECO:0000259" key="2">
    <source>
        <dbReference type="Pfam" id="PF14667"/>
    </source>
</evidence>
<dbReference type="Gene3D" id="3.40.50.720">
    <property type="entry name" value="NAD(P)-binding Rossmann-like Domain"/>
    <property type="match status" value="1"/>
</dbReference>
<feature type="domain" description="NAD-dependent epimerase/dehydratase" evidence="1">
    <location>
        <begin position="3"/>
        <end position="187"/>
    </location>
</feature>
<dbReference type="InterPro" id="IPR050177">
    <property type="entry name" value="Lipid_A_modif_metabolic_enz"/>
</dbReference>
<dbReference type="Proteomes" id="UP000500806">
    <property type="component" value="Chromosome"/>
</dbReference>
<dbReference type="InterPro" id="IPR036291">
    <property type="entry name" value="NAD(P)-bd_dom_sf"/>
</dbReference>
<dbReference type="EMBL" id="CP028941">
    <property type="protein sequence ID" value="QKM61914.1"/>
    <property type="molecule type" value="Genomic_DNA"/>
</dbReference>
<keyword evidence="4" id="KW-1185">Reference proteome</keyword>
<dbReference type="NCBIfam" id="NF047837">
    <property type="entry name" value="UDPAcbARedWbcJ"/>
    <property type="match status" value="1"/>
</dbReference>
<dbReference type="PANTHER" id="PTHR43245:SF55">
    <property type="entry name" value="NAD(P)-BINDING DOMAIN-CONTAINING PROTEIN"/>
    <property type="match status" value="1"/>
</dbReference>
<dbReference type="Gene3D" id="2.60.120.10">
    <property type="entry name" value="Jelly Rolls"/>
    <property type="match status" value="1"/>
</dbReference>
<dbReference type="PANTHER" id="PTHR43245">
    <property type="entry name" value="BIFUNCTIONAL POLYMYXIN RESISTANCE PROTEIN ARNA"/>
    <property type="match status" value="1"/>
</dbReference>
<dbReference type="AlphaFoldDB" id="A0A6M9PID2"/>
<evidence type="ECO:0000313" key="4">
    <source>
        <dbReference type="Proteomes" id="UP000500806"/>
    </source>
</evidence>
<protein>
    <submittedName>
        <fullName evidence="3">Capsular biosynthesis protein</fullName>
    </submittedName>
</protein>
<dbReference type="Pfam" id="PF14667">
    <property type="entry name" value="Polysacc_synt_C"/>
    <property type="match status" value="1"/>
</dbReference>
<dbReference type="SUPFAM" id="SSF51735">
    <property type="entry name" value="NAD(P)-binding Rossmann-fold domains"/>
    <property type="match status" value="1"/>
</dbReference>